<gene>
    <name evidence="5" type="ORF">Ga0061065_10178</name>
</gene>
<dbReference type="OrthoDB" id="282744at2"/>
<dbReference type="Gene3D" id="3.20.80.10">
    <property type="entry name" value="Regulatory factor, effector binding domain"/>
    <property type="match status" value="1"/>
</dbReference>
<dbReference type="InterPro" id="IPR018060">
    <property type="entry name" value="HTH_AraC"/>
</dbReference>
<evidence type="ECO:0000256" key="3">
    <source>
        <dbReference type="ARBA" id="ARBA00023163"/>
    </source>
</evidence>
<dbReference type="EMBL" id="CYHG01000001">
    <property type="protein sequence ID" value="CUB02246.1"/>
    <property type="molecule type" value="Genomic_DNA"/>
</dbReference>
<dbReference type="STRING" id="1137284.GCA_001418205_00077"/>
<protein>
    <submittedName>
        <fullName evidence="5">Transcriptional regulator, AraC family</fullName>
    </submittedName>
</protein>
<dbReference type="AlphaFoldDB" id="A0A0K6IGT0"/>
<dbReference type="InterPro" id="IPR029442">
    <property type="entry name" value="GyrI-like"/>
</dbReference>
<dbReference type="Proteomes" id="UP000182769">
    <property type="component" value="Unassembled WGS sequence"/>
</dbReference>
<dbReference type="Pfam" id="PF06445">
    <property type="entry name" value="GyrI-like"/>
    <property type="match status" value="1"/>
</dbReference>
<keyword evidence="1" id="KW-0805">Transcription regulation</keyword>
<dbReference type="SMART" id="SM00871">
    <property type="entry name" value="AraC_E_bind"/>
    <property type="match status" value="1"/>
</dbReference>
<dbReference type="PROSITE" id="PS00041">
    <property type="entry name" value="HTH_ARAC_FAMILY_1"/>
    <property type="match status" value="1"/>
</dbReference>
<dbReference type="GO" id="GO:0003700">
    <property type="term" value="F:DNA-binding transcription factor activity"/>
    <property type="evidence" value="ECO:0007669"/>
    <property type="project" value="InterPro"/>
</dbReference>
<dbReference type="InterPro" id="IPR011256">
    <property type="entry name" value="Reg_factor_effector_dom_sf"/>
</dbReference>
<dbReference type="InterPro" id="IPR018062">
    <property type="entry name" value="HTH_AraC-typ_CS"/>
</dbReference>
<dbReference type="Gene3D" id="1.10.10.60">
    <property type="entry name" value="Homeodomain-like"/>
    <property type="match status" value="2"/>
</dbReference>
<dbReference type="PROSITE" id="PS01124">
    <property type="entry name" value="HTH_ARAC_FAMILY_2"/>
    <property type="match status" value="1"/>
</dbReference>
<keyword evidence="3" id="KW-0804">Transcription</keyword>
<proteinExistence type="predicted"/>
<feature type="domain" description="HTH araC/xylS-type" evidence="4">
    <location>
        <begin position="9"/>
        <end position="108"/>
    </location>
</feature>
<organism evidence="5 6">
    <name type="scientific">Marinomonas fungiae</name>
    <dbReference type="NCBI Taxonomy" id="1137284"/>
    <lineage>
        <taxon>Bacteria</taxon>
        <taxon>Pseudomonadati</taxon>
        <taxon>Pseudomonadota</taxon>
        <taxon>Gammaproteobacteria</taxon>
        <taxon>Oceanospirillales</taxon>
        <taxon>Oceanospirillaceae</taxon>
        <taxon>Marinomonas</taxon>
    </lineage>
</organism>
<sequence>MKSLHKKIEHVCEYIEHNLDSPLNLELLSEVACYSKFHFHRVFKAITGLSVQQYVLYLRLRRASFRISFEKNVNLSDIGYEAGFDSPEAFSRAFKREVGQLPSEFRQNADWENWNLRLKKKQARFQKRHNMKIEVVEFPEIQIAYLSHIGSPDSVLKTAGKFIEWRKETGLSPVKTSRTFGIAYSDPETTPPDEFRWDVCGSVKSPVPENSFGVKNGILPAGKCAVIRHQGSHEGLSITIWDAIKNWLPESQEELRDHPIYFEYLNFIFEVDECDLLTDIYLPLK</sequence>
<dbReference type="PRINTS" id="PR00032">
    <property type="entry name" value="HTHARAC"/>
</dbReference>
<dbReference type="GO" id="GO:0043565">
    <property type="term" value="F:sequence-specific DNA binding"/>
    <property type="evidence" value="ECO:0007669"/>
    <property type="project" value="InterPro"/>
</dbReference>
<dbReference type="InterPro" id="IPR020449">
    <property type="entry name" value="Tscrpt_reg_AraC-type_HTH"/>
</dbReference>
<evidence type="ECO:0000313" key="5">
    <source>
        <dbReference type="EMBL" id="CUB02246.1"/>
    </source>
</evidence>
<accession>A0A0K6IGT0</accession>
<dbReference type="PANTHER" id="PTHR40055">
    <property type="entry name" value="TRANSCRIPTIONAL REGULATOR YGIV-RELATED"/>
    <property type="match status" value="1"/>
</dbReference>
<evidence type="ECO:0000259" key="4">
    <source>
        <dbReference type="PROSITE" id="PS01124"/>
    </source>
</evidence>
<dbReference type="SMART" id="SM00342">
    <property type="entry name" value="HTH_ARAC"/>
    <property type="match status" value="1"/>
</dbReference>
<dbReference type="InterPro" id="IPR010499">
    <property type="entry name" value="AraC_E-bd"/>
</dbReference>
<dbReference type="Pfam" id="PF12833">
    <property type="entry name" value="HTH_18"/>
    <property type="match status" value="1"/>
</dbReference>
<dbReference type="PANTHER" id="PTHR40055:SF1">
    <property type="entry name" value="TRANSCRIPTIONAL REGULATOR YGIV-RELATED"/>
    <property type="match status" value="1"/>
</dbReference>
<dbReference type="InterPro" id="IPR009057">
    <property type="entry name" value="Homeodomain-like_sf"/>
</dbReference>
<evidence type="ECO:0000313" key="6">
    <source>
        <dbReference type="Proteomes" id="UP000182769"/>
    </source>
</evidence>
<name>A0A0K6IGT0_9GAMM</name>
<dbReference type="SUPFAM" id="SSF46689">
    <property type="entry name" value="Homeodomain-like"/>
    <property type="match status" value="2"/>
</dbReference>
<evidence type="ECO:0000256" key="2">
    <source>
        <dbReference type="ARBA" id="ARBA00023125"/>
    </source>
</evidence>
<evidence type="ECO:0000256" key="1">
    <source>
        <dbReference type="ARBA" id="ARBA00023015"/>
    </source>
</evidence>
<keyword evidence="6" id="KW-1185">Reference proteome</keyword>
<dbReference type="RefSeq" id="WP_055461233.1">
    <property type="nucleotide sequence ID" value="NZ_CYHG01000001.1"/>
</dbReference>
<dbReference type="InterPro" id="IPR050908">
    <property type="entry name" value="SmbC-like"/>
</dbReference>
<reference evidence="6" key="1">
    <citation type="submission" date="2015-08" db="EMBL/GenBank/DDBJ databases">
        <authorList>
            <person name="Varghese N."/>
        </authorList>
    </citation>
    <scope>NUCLEOTIDE SEQUENCE [LARGE SCALE GENOMIC DNA]</scope>
    <source>
        <strain evidence="6">JCM 18476</strain>
    </source>
</reference>
<dbReference type="SUPFAM" id="SSF55136">
    <property type="entry name" value="Probable bacterial effector-binding domain"/>
    <property type="match status" value="1"/>
</dbReference>
<keyword evidence="2" id="KW-0238">DNA-binding</keyword>